<reference evidence="2" key="1">
    <citation type="journal article" date="2010" name="Nature">
        <title>The sequence and de novo assembly of the giant panda genome.</title>
        <authorList>
            <person name="Li R."/>
            <person name="Fan W."/>
            <person name="Tian G."/>
            <person name="Zhu H."/>
            <person name="He L."/>
            <person name="Cai J."/>
            <person name="Huang Q."/>
            <person name="Cai Q."/>
            <person name="Li B."/>
            <person name="Bai Y."/>
            <person name="Zhang Z."/>
            <person name="Zhang Y."/>
            <person name="Wang W."/>
            <person name="Li J."/>
            <person name="Wei F."/>
            <person name="Li H."/>
            <person name="Jian M."/>
            <person name="Li J."/>
            <person name="Zhang Z."/>
            <person name="Nielsen R."/>
            <person name="Li D."/>
            <person name="Gu W."/>
            <person name="Yang Z."/>
            <person name="Xuan Z."/>
            <person name="Ryder O.A."/>
            <person name="Leung F.C."/>
            <person name="Zhou Y."/>
            <person name="Cao J."/>
            <person name="Sun X."/>
            <person name="Fu Y."/>
            <person name="Fang X."/>
            <person name="Guo X."/>
            <person name="Wang B."/>
            <person name="Hou R."/>
            <person name="Shen F."/>
            <person name="Mu B."/>
            <person name="Ni P."/>
            <person name="Lin R."/>
            <person name="Qian W."/>
            <person name="Wang G."/>
            <person name="Yu C."/>
            <person name="Nie W."/>
            <person name="Wang J."/>
            <person name="Wu Z."/>
            <person name="Liang H."/>
            <person name="Min J."/>
            <person name="Wu Q."/>
            <person name="Cheng S."/>
            <person name="Ruan J."/>
            <person name="Wang M."/>
            <person name="Shi Z."/>
            <person name="Wen M."/>
            <person name="Liu B."/>
            <person name="Ren X."/>
            <person name="Zheng H."/>
            <person name="Dong D."/>
            <person name="Cook K."/>
            <person name="Shan G."/>
            <person name="Zhang H."/>
            <person name="Kosiol C."/>
            <person name="Xie X."/>
            <person name="Lu Z."/>
            <person name="Zheng H."/>
            <person name="Li Y."/>
            <person name="Steiner C.C."/>
            <person name="Lam T.T."/>
            <person name="Lin S."/>
            <person name="Zhang Q."/>
            <person name="Li G."/>
            <person name="Tian J."/>
            <person name="Gong T."/>
            <person name="Liu H."/>
            <person name="Zhang D."/>
            <person name="Fang L."/>
            <person name="Ye C."/>
            <person name="Zhang J."/>
            <person name="Hu W."/>
            <person name="Xu A."/>
            <person name="Ren Y."/>
            <person name="Zhang G."/>
            <person name="Bruford M.W."/>
            <person name="Li Q."/>
            <person name="Ma L."/>
            <person name="Guo Y."/>
            <person name="An N."/>
            <person name="Hu Y."/>
            <person name="Zheng Y."/>
            <person name="Shi Y."/>
            <person name="Li Z."/>
            <person name="Liu Q."/>
            <person name="Chen Y."/>
            <person name="Zhao J."/>
            <person name="Qu N."/>
            <person name="Zhao S."/>
            <person name="Tian F."/>
            <person name="Wang X."/>
            <person name="Wang H."/>
            <person name="Xu L."/>
            <person name="Liu X."/>
            <person name="Vinar T."/>
            <person name="Wang Y."/>
            <person name="Lam T.W."/>
            <person name="Yiu S.M."/>
            <person name="Liu S."/>
            <person name="Zhang H."/>
            <person name="Li D."/>
            <person name="Huang Y."/>
            <person name="Wang X."/>
            <person name="Yang G."/>
            <person name="Jiang Z."/>
            <person name="Wang J."/>
            <person name="Qin N."/>
            <person name="Li L."/>
            <person name="Li J."/>
            <person name="Bolund L."/>
            <person name="Kristiansen K."/>
            <person name="Wong G.K."/>
            <person name="Olson M."/>
            <person name="Zhang X."/>
            <person name="Li S."/>
            <person name="Yang H."/>
            <person name="Wang J."/>
            <person name="Wang J."/>
        </authorList>
    </citation>
    <scope>NUCLEOTIDE SEQUENCE [LARGE SCALE GENOMIC DNA]</scope>
</reference>
<feature type="compositionally biased region" description="Basic and acidic residues" evidence="1">
    <location>
        <begin position="1"/>
        <end position="10"/>
    </location>
</feature>
<organism evidence="2">
    <name type="scientific">Ailuropoda melanoleuca</name>
    <name type="common">Giant panda</name>
    <dbReference type="NCBI Taxonomy" id="9646"/>
    <lineage>
        <taxon>Eukaryota</taxon>
        <taxon>Metazoa</taxon>
        <taxon>Chordata</taxon>
        <taxon>Craniata</taxon>
        <taxon>Vertebrata</taxon>
        <taxon>Euteleostomi</taxon>
        <taxon>Mammalia</taxon>
        <taxon>Eutheria</taxon>
        <taxon>Laurasiatheria</taxon>
        <taxon>Carnivora</taxon>
        <taxon>Caniformia</taxon>
        <taxon>Ursidae</taxon>
        <taxon>Ailuropoda</taxon>
    </lineage>
</organism>
<accession>D2HE91</accession>
<feature type="non-terminal residue" evidence="2">
    <location>
        <position position="1"/>
    </location>
</feature>
<feature type="compositionally biased region" description="Basic residues" evidence="1">
    <location>
        <begin position="11"/>
        <end position="24"/>
    </location>
</feature>
<protein>
    <submittedName>
        <fullName evidence="2">Uncharacterized protein</fullName>
    </submittedName>
</protein>
<feature type="non-terminal residue" evidence="2">
    <location>
        <position position="43"/>
    </location>
</feature>
<evidence type="ECO:0000313" key="2">
    <source>
        <dbReference type="EMBL" id="EFB21945.1"/>
    </source>
</evidence>
<dbReference type="InParanoid" id="D2HE91"/>
<sequence>GERVQREGRQRPRQRQSWRARWRLASRRSPSHLAFRRGRRQAG</sequence>
<dbReference type="EMBL" id="GL192745">
    <property type="protein sequence ID" value="EFB21945.1"/>
    <property type="molecule type" value="Genomic_DNA"/>
</dbReference>
<name>D2HE91_AILME</name>
<proteinExistence type="predicted"/>
<gene>
    <name evidence="2" type="ORF">PANDA_009097</name>
</gene>
<dbReference type="AlphaFoldDB" id="D2HE91"/>
<feature type="region of interest" description="Disordered" evidence="1">
    <location>
        <begin position="1"/>
        <end position="24"/>
    </location>
</feature>
<evidence type="ECO:0000256" key="1">
    <source>
        <dbReference type="SAM" id="MobiDB-lite"/>
    </source>
</evidence>